<name>A0A1J5TBS7_9ZZZZ</name>
<sequence>MPVSLSSILMELLAIRLGQQAGEESNGSRCELYIKGS</sequence>
<dbReference type="AlphaFoldDB" id="A0A1J5TBS7"/>
<dbReference type="EMBL" id="MLJW01000003">
    <property type="protein sequence ID" value="OIR18346.1"/>
    <property type="molecule type" value="Genomic_DNA"/>
</dbReference>
<gene>
    <name evidence="1" type="ORF">GALL_16740</name>
</gene>
<comment type="caution">
    <text evidence="1">The sequence shown here is derived from an EMBL/GenBank/DDBJ whole genome shotgun (WGS) entry which is preliminary data.</text>
</comment>
<evidence type="ECO:0000313" key="1">
    <source>
        <dbReference type="EMBL" id="OIR18346.1"/>
    </source>
</evidence>
<reference evidence="1" key="1">
    <citation type="submission" date="2016-10" db="EMBL/GenBank/DDBJ databases">
        <title>Sequence of Gallionella enrichment culture.</title>
        <authorList>
            <person name="Poehlein A."/>
            <person name="Muehling M."/>
            <person name="Daniel R."/>
        </authorList>
    </citation>
    <scope>NUCLEOTIDE SEQUENCE</scope>
</reference>
<protein>
    <submittedName>
        <fullName evidence="1">Uncharacterized protein</fullName>
    </submittedName>
</protein>
<accession>A0A1J5TBS7</accession>
<organism evidence="1">
    <name type="scientific">mine drainage metagenome</name>
    <dbReference type="NCBI Taxonomy" id="410659"/>
    <lineage>
        <taxon>unclassified sequences</taxon>
        <taxon>metagenomes</taxon>
        <taxon>ecological metagenomes</taxon>
    </lineage>
</organism>
<proteinExistence type="predicted"/>